<dbReference type="EMBL" id="BEGY01000017">
    <property type="protein sequence ID" value="GAX76362.1"/>
    <property type="molecule type" value="Genomic_DNA"/>
</dbReference>
<protein>
    <recommendedName>
        <fullName evidence="2">C2H2-type domain-containing protein</fullName>
    </recommendedName>
</protein>
<feature type="region of interest" description="Disordered" evidence="1">
    <location>
        <begin position="365"/>
        <end position="453"/>
    </location>
</feature>
<feature type="compositionally biased region" description="Basic and acidic residues" evidence="1">
    <location>
        <begin position="58"/>
        <end position="78"/>
    </location>
</feature>
<feature type="compositionally biased region" description="Polar residues" evidence="1">
    <location>
        <begin position="547"/>
        <end position="557"/>
    </location>
</feature>
<proteinExistence type="predicted"/>
<feature type="compositionally biased region" description="Polar residues" evidence="1">
    <location>
        <begin position="108"/>
        <end position="129"/>
    </location>
</feature>
<dbReference type="InterPro" id="IPR013087">
    <property type="entry name" value="Znf_C2H2_type"/>
</dbReference>
<feature type="compositionally biased region" description="Low complexity" evidence="1">
    <location>
        <begin position="237"/>
        <end position="250"/>
    </location>
</feature>
<feature type="region of interest" description="Disordered" evidence="1">
    <location>
        <begin position="58"/>
        <end position="195"/>
    </location>
</feature>
<feature type="compositionally biased region" description="Basic and acidic residues" evidence="1">
    <location>
        <begin position="89"/>
        <end position="98"/>
    </location>
</feature>
<dbReference type="Proteomes" id="UP000232323">
    <property type="component" value="Unassembled WGS sequence"/>
</dbReference>
<feature type="region of interest" description="Disordered" evidence="1">
    <location>
        <begin position="476"/>
        <end position="500"/>
    </location>
</feature>
<evidence type="ECO:0000259" key="2">
    <source>
        <dbReference type="PROSITE" id="PS00028"/>
    </source>
</evidence>
<evidence type="ECO:0000313" key="3">
    <source>
        <dbReference type="EMBL" id="GAX76362.1"/>
    </source>
</evidence>
<organism evidence="3 4">
    <name type="scientific">Chlamydomonas eustigma</name>
    <dbReference type="NCBI Taxonomy" id="1157962"/>
    <lineage>
        <taxon>Eukaryota</taxon>
        <taxon>Viridiplantae</taxon>
        <taxon>Chlorophyta</taxon>
        <taxon>core chlorophytes</taxon>
        <taxon>Chlorophyceae</taxon>
        <taxon>CS clade</taxon>
        <taxon>Chlamydomonadales</taxon>
        <taxon>Chlamydomonadaceae</taxon>
        <taxon>Chlamydomonas</taxon>
    </lineage>
</organism>
<evidence type="ECO:0000256" key="1">
    <source>
        <dbReference type="SAM" id="MobiDB-lite"/>
    </source>
</evidence>
<dbReference type="PROSITE" id="PS00028">
    <property type="entry name" value="ZINC_FINGER_C2H2_1"/>
    <property type="match status" value="2"/>
</dbReference>
<feature type="compositionally biased region" description="Basic and acidic residues" evidence="1">
    <location>
        <begin position="365"/>
        <end position="376"/>
    </location>
</feature>
<feature type="region of interest" description="Disordered" evidence="1">
    <location>
        <begin position="231"/>
        <end position="315"/>
    </location>
</feature>
<accession>A0A250X0E3</accession>
<sequence length="581" mass="61552">MELICIECSAVFKSRKEFQLHQNQAHNFRQGADSDDEHEIDVNHLSASVAEAALFHEENEKTDANKQTHRGDRVETGKNGRASRRRGGKNHEVDHTHAQTEGPHIPSRQPNLDLNSQSRTTTKAQNNHVNRQKAAKPQTTGDVVSTAAKPKERNQKTRPSSQPSADQASETIVQPKLLLRPGTSSITHAPIDYRSVPGPMVGAVSEAMHQEASLNQQVEAATAALAALSGVGKRNSGRQQQQPGAGRGRPTSASATLHPNHLPTVQAEDRLPLTSESTSIPARHGDQDSGKLASGSRGSCSARKPPRGIKDARQLSQDPDITACTVVSEAVVAAALEGTALNPVVAAALEGTALHYVGDKESLAARRNQEKRDRAGMRQQQRQQGSQPDAHETSSLVPVVQPPPGRVLHSGEAETAEGADLGEGTATVAAASKRENRDRRARSGRRESGKSLSLAEAADGGVIVGEVHAAHLLGTVPSATTGSKPAPWSQSAKKKGGRGGGSAAVSFVSCTVCSSHFYSPLVLRHHMLAEHPGVKLAEDSNVPKGSFSASSKPSRQVSPVVFADSNKGIQPSTSWADMEDT</sequence>
<keyword evidence="4" id="KW-1185">Reference proteome</keyword>
<gene>
    <name evidence="3" type="ORF">CEUSTIGMA_g3808.t1</name>
</gene>
<dbReference type="AlphaFoldDB" id="A0A250X0E3"/>
<feature type="region of interest" description="Disordered" evidence="1">
    <location>
        <begin position="541"/>
        <end position="581"/>
    </location>
</feature>
<dbReference type="SMART" id="SM00355">
    <property type="entry name" value="ZnF_C2H2"/>
    <property type="match status" value="2"/>
</dbReference>
<feature type="domain" description="C2H2-type" evidence="2">
    <location>
        <begin position="5"/>
        <end position="26"/>
    </location>
</feature>
<feature type="compositionally biased region" description="Polar residues" evidence="1">
    <location>
        <begin position="157"/>
        <end position="172"/>
    </location>
</feature>
<comment type="caution">
    <text evidence="3">The sequence shown here is derived from an EMBL/GenBank/DDBJ whole genome shotgun (WGS) entry which is preliminary data.</text>
</comment>
<reference evidence="3 4" key="1">
    <citation type="submission" date="2017-08" db="EMBL/GenBank/DDBJ databases">
        <title>Acidophilic green algal genome provides insights into adaptation to an acidic environment.</title>
        <authorList>
            <person name="Hirooka S."/>
            <person name="Hirose Y."/>
            <person name="Kanesaki Y."/>
            <person name="Higuchi S."/>
            <person name="Fujiwara T."/>
            <person name="Onuma R."/>
            <person name="Era A."/>
            <person name="Ohbayashi R."/>
            <person name="Uzuka A."/>
            <person name="Nozaki H."/>
            <person name="Yoshikawa H."/>
            <person name="Miyagishima S.Y."/>
        </authorList>
    </citation>
    <scope>NUCLEOTIDE SEQUENCE [LARGE SCALE GENOMIC DNA]</scope>
    <source>
        <strain evidence="3 4">NIES-2499</strain>
    </source>
</reference>
<name>A0A250X0E3_9CHLO</name>
<feature type="domain" description="C2H2-type" evidence="2">
    <location>
        <begin position="510"/>
        <end position="531"/>
    </location>
</feature>
<evidence type="ECO:0000313" key="4">
    <source>
        <dbReference type="Proteomes" id="UP000232323"/>
    </source>
</evidence>